<dbReference type="RefSeq" id="WP_121940088.1">
    <property type="nucleotide sequence ID" value="NZ_REFR01000015.1"/>
</dbReference>
<dbReference type="NCBIfam" id="TIGR01764">
    <property type="entry name" value="excise"/>
    <property type="match status" value="1"/>
</dbReference>
<keyword evidence="3" id="KW-1185">Reference proteome</keyword>
<evidence type="ECO:0000259" key="1">
    <source>
        <dbReference type="Pfam" id="PF12728"/>
    </source>
</evidence>
<name>A0A3M0BZD5_9PROT</name>
<feature type="domain" description="Helix-turn-helix" evidence="1">
    <location>
        <begin position="79"/>
        <end position="120"/>
    </location>
</feature>
<gene>
    <name evidence="2" type="ORF">BXY39_3455</name>
</gene>
<dbReference type="Proteomes" id="UP000271227">
    <property type="component" value="Unassembled WGS sequence"/>
</dbReference>
<dbReference type="InterPro" id="IPR010093">
    <property type="entry name" value="SinI_DNA-bd"/>
</dbReference>
<dbReference type="AlphaFoldDB" id="A0A3M0BZD5"/>
<dbReference type="InParanoid" id="A0A3M0BZD5"/>
<accession>A0A3M0BZD5</accession>
<organism evidence="2 3">
    <name type="scientific">Eilatimonas milleporae</name>
    <dbReference type="NCBI Taxonomy" id="911205"/>
    <lineage>
        <taxon>Bacteria</taxon>
        <taxon>Pseudomonadati</taxon>
        <taxon>Pseudomonadota</taxon>
        <taxon>Alphaproteobacteria</taxon>
        <taxon>Kordiimonadales</taxon>
        <taxon>Kordiimonadaceae</taxon>
        <taxon>Eilatimonas</taxon>
    </lineage>
</organism>
<evidence type="ECO:0000313" key="2">
    <source>
        <dbReference type="EMBL" id="RMB01945.1"/>
    </source>
</evidence>
<protein>
    <submittedName>
        <fullName evidence="2">Excisionase family DNA binding protein</fullName>
    </submittedName>
</protein>
<dbReference type="GO" id="GO:0003677">
    <property type="term" value="F:DNA binding"/>
    <property type="evidence" value="ECO:0007669"/>
    <property type="project" value="InterPro"/>
</dbReference>
<evidence type="ECO:0000313" key="3">
    <source>
        <dbReference type="Proteomes" id="UP000271227"/>
    </source>
</evidence>
<comment type="caution">
    <text evidence="2">The sequence shown here is derived from an EMBL/GenBank/DDBJ whole genome shotgun (WGS) entry which is preliminary data.</text>
</comment>
<dbReference type="OrthoDB" id="7876561at2"/>
<dbReference type="EMBL" id="REFR01000015">
    <property type="protein sequence ID" value="RMB01945.1"/>
    <property type="molecule type" value="Genomic_DNA"/>
</dbReference>
<dbReference type="InterPro" id="IPR041657">
    <property type="entry name" value="HTH_17"/>
</dbReference>
<reference evidence="2 3" key="1">
    <citation type="submission" date="2018-10" db="EMBL/GenBank/DDBJ databases">
        <title>Genomic Encyclopedia of Archaeal and Bacterial Type Strains, Phase II (KMG-II): from individual species to whole genera.</title>
        <authorList>
            <person name="Goeker M."/>
        </authorList>
    </citation>
    <scope>NUCLEOTIDE SEQUENCE [LARGE SCALE GENOMIC DNA]</scope>
    <source>
        <strain evidence="2 3">DSM 25217</strain>
    </source>
</reference>
<sequence length="184" mass="19683">MAETAAKQQDGAFQIKGLSGLSRTATRFLKQHPNRAELAVKVALETAASQFDESANTEGVPDALKPFVVVKPRGTELIGVSEAASRLNVSRTTVYDWAEKGTLLAWRGTKRGLTIPAEQILGEGRVVEGIDGVIDIIGDPELAWEFLSVEGPFADRTARPIDMLKDGRVEEVLGSAASYGTATT</sequence>
<proteinExistence type="predicted"/>
<dbReference type="Pfam" id="PF12728">
    <property type="entry name" value="HTH_17"/>
    <property type="match status" value="1"/>
</dbReference>